<evidence type="ECO:0000313" key="2">
    <source>
        <dbReference type="Proteomes" id="UP000739538"/>
    </source>
</evidence>
<protein>
    <submittedName>
        <fullName evidence="1">Restriction endonuclease</fullName>
    </submittedName>
</protein>
<keyword evidence="1" id="KW-0540">Nuclease</keyword>
<keyword evidence="1" id="KW-0378">Hydrolase</keyword>
<evidence type="ECO:0000313" key="1">
    <source>
        <dbReference type="EMBL" id="MCA9758702.1"/>
    </source>
</evidence>
<dbReference type="PANTHER" id="PTHR38733">
    <property type="entry name" value="PROTEIN MCRC"/>
    <property type="match status" value="1"/>
</dbReference>
<name>A0A956NFZ5_UNCEI</name>
<dbReference type="InterPro" id="IPR019292">
    <property type="entry name" value="McrC"/>
</dbReference>
<gene>
    <name evidence="1" type="ORF">KDA27_23115</name>
</gene>
<dbReference type="PANTHER" id="PTHR38733:SF1">
    <property type="entry name" value="TYPE IV METHYL-DIRECTED RESTRICTION ENZYME ECOKMCRBC"/>
    <property type="match status" value="1"/>
</dbReference>
<accession>A0A956NFZ5</accession>
<proteinExistence type="predicted"/>
<keyword evidence="1" id="KW-0255">Endonuclease</keyword>
<reference evidence="1" key="2">
    <citation type="journal article" date="2021" name="Microbiome">
        <title>Successional dynamics and alternative stable states in a saline activated sludge microbial community over 9 years.</title>
        <authorList>
            <person name="Wang Y."/>
            <person name="Ye J."/>
            <person name="Ju F."/>
            <person name="Liu L."/>
            <person name="Boyd J.A."/>
            <person name="Deng Y."/>
            <person name="Parks D.H."/>
            <person name="Jiang X."/>
            <person name="Yin X."/>
            <person name="Woodcroft B.J."/>
            <person name="Tyson G.W."/>
            <person name="Hugenholtz P."/>
            <person name="Polz M.F."/>
            <person name="Zhang T."/>
        </authorList>
    </citation>
    <scope>NUCLEOTIDE SEQUENCE</scope>
    <source>
        <strain evidence="1">HKST-UBA02</strain>
    </source>
</reference>
<reference evidence="1" key="1">
    <citation type="submission" date="2020-04" db="EMBL/GenBank/DDBJ databases">
        <authorList>
            <person name="Zhang T."/>
        </authorList>
    </citation>
    <scope>NUCLEOTIDE SEQUENCE</scope>
    <source>
        <strain evidence="1">HKST-UBA02</strain>
    </source>
</reference>
<dbReference type="Pfam" id="PF10117">
    <property type="entry name" value="McrBC"/>
    <property type="match status" value="1"/>
</dbReference>
<comment type="caution">
    <text evidence="1">The sequence shown here is derived from an EMBL/GenBank/DDBJ whole genome shotgun (WGS) entry which is preliminary data.</text>
</comment>
<dbReference type="AlphaFoldDB" id="A0A956NFZ5"/>
<sequence>MTTKVLELVEYQPLGVDAGRISETAGKYLYDNYRSQVSIDTPSFKTDGRWQLTSNGWVGFIPIEEGLGLSLLPKVPIANLFRMLEYAYDIEIEILDGSTTVTSIEEYYERLANVLALRVLDRSRAGLYRSYVPEEDRLPYVRGSLQVDRVLRRPWDVTLDCAYQEHTSDLEENQILAWTLFLICRSGICSPRIAPTVRRAFRCVQGAARLVPYTGPNCGGRTYNRLNQDYEPMHALCRFFLDHTGPTHDFGDRRMLPFLVDMAKLFEKFVAVWLRQNLPSRYELREQQAVGLDREGVLRFLVDLVIHDRELGAPVLVLDTKYKKPGAPASEDVQQVIAYAESLGCKQSGLIYPRPLEHPVETTVGSIEFRTLTFDLSGDLEKAGREMLRALPLEGVGDWGGDAVPSRSN</sequence>
<dbReference type="Proteomes" id="UP000739538">
    <property type="component" value="Unassembled WGS sequence"/>
</dbReference>
<dbReference type="EMBL" id="JAGQHS010000201">
    <property type="protein sequence ID" value="MCA9758702.1"/>
    <property type="molecule type" value="Genomic_DNA"/>
</dbReference>
<organism evidence="1 2">
    <name type="scientific">Eiseniibacteriota bacterium</name>
    <dbReference type="NCBI Taxonomy" id="2212470"/>
    <lineage>
        <taxon>Bacteria</taxon>
        <taxon>Candidatus Eiseniibacteriota</taxon>
    </lineage>
</organism>
<dbReference type="GO" id="GO:0004519">
    <property type="term" value="F:endonuclease activity"/>
    <property type="evidence" value="ECO:0007669"/>
    <property type="project" value="UniProtKB-KW"/>
</dbReference>